<feature type="compositionally biased region" description="Acidic residues" evidence="1">
    <location>
        <begin position="1292"/>
        <end position="1311"/>
    </location>
</feature>
<dbReference type="InterPro" id="IPR001753">
    <property type="entry name" value="Enoyl-CoA_hydra/iso"/>
</dbReference>
<gene>
    <name evidence="2" type="ORF">FMUND_6913</name>
</gene>
<dbReference type="SUPFAM" id="SSF52096">
    <property type="entry name" value="ClpP/crotonase"/>
    <property type="match status" value="1"/>
</dbReference>
<organism evidence="2 3">
    <name type="scientific">Fusarium mundagurra</name>
    <dbReference type="NCBI Taxonomy" id="1567541"/>
    <lineage>
        <taxon>Eukaryota</taxon>
        <taxon>Fungi</taxon>
        <taxon>Dikarya</taxon>
        <taxon>Ascomycota</taxon>
        <taxon>Pezizomycotina</taxon>
        <taxon>Sordariomycetes</taxon>
        <taxon>Hypocreomycetidae</taxon>
        <taxon>Hypocreales</taxon>
        <taxon>Nectriaceae</taxon>
        <taxon>Fusarium</taxon>
        <taxon>Fusarium fujikuroi species complex</taxon>
    </lineage>
</organism>
<feature type="region of interest" description="Disordered" evidence="1">
    <location>
        <begin position="1273"/>
        <end position="1328"/>
    </location>
</feature>
<keyword evidence="3" id="KW-1185">Reference proteome</keyword>
<feature type="compositionally biased region" description="Polar residues" evidence="1">
    <location>
        <begin position="280"/>
        <end position="290"/>
    </location>
</feature>
<accession>A0A8H5YQ82</accession>
<dbReference type="Proteomes" id="UP000544331">
    <property type="component" value="Unassembled WGS sequence"/>
</dbReference>
<proteinExistence type="predicted"/>
<protein>
    <recommendedName>
        <fullName evidence="4">Enoyl-CoA hydratase</fullName>
    </recommendedName>
</protein>
<comment type="caution">
    <text evidence="2">The sequence shown here is derived from an EMBL/GenBank/DDBJ whole genome shotgun (WGS) entry which is preliminary data.</text>
</comment>
<reference evidence="2 3" key="1">
    <citation type="submission" date="2020-05" db="EMBL/GenBank/DDBJ databases">
        <title>Identification and distribution of gene clusters putatively required for synthesis of sphingolipid metabolism inhibitors in phylogenetically diverse species of the filamentous fungus Fusarium.</title>
        <authorList>
            <person name="Kim H.-S."/>
            <person name="Busman M."/>
            <person name="Brown D.W."/>
            <person name="Divon H."/>
            <person name="Uhlig S."/>
            <person name="Proctor R.H."/>
        </authorList>
    </citation>
    <scope>NUCLEOTIDE SEQUENCE [LARGE SCALE GENOMIC DNA]</scope>
    <source>
        <strain evidence="2 3">NRRL 66235</strain>
    </source>
</reference>
<feature type="compositionally biased region" description="Basic and acidic residues" evidence="1">
    <location>
        <begin position="1312"/>
        <end position="1321"/>
    </location>
</feature>
<dbReference type="CDD" id="cd06558">
    <property type="entry name" value="crotonase-like"/>
    <property type="match status" value="1"/>
</dbReference>
<feature type="compositionally biased region" description="Basic residues" evidence="1">
    <location>
        <begin position="1273"/>
        <end position="1286"/>
    </location>
</feature>
<evidence type="ECO:0008006" key="4">
    <source>
        <dbReference type="Google" id="ProtNLM"/>
    </source>
</evidence>
<dbReference type="Pfam" id="PF00378">
    <property type="entry name" value="ECH_1"/>
    <property type="match status" value="1"/>
</dbReference>
<evidence type="ECO:0000256" key="1">
    <source>
        <dbReference type="SAM" id="MobiDB-lite"/>
    </source>
</evidence>
<evidence type="ECO:0000313" key="2">
    <source>
        <dbReference type="EMBL" id="KAF5715315.1"/>
    </source>
</evidence>
<dbReference type="PANTHER" id="PTHR43459:SF1">
    <property type="entry name" value="EG:BACN32G11.4 PROTEIN"/>
    <property type="match status" value="1"/>
</dbReference>
<name>A0A8H5YQ82_9HYPO</name>
<evidence type="ECO:0000313" key="3">
    <source>
        <dbReference type="Proteomes" id="UP000544331"/>
    </source>
</evidence>
<dbReference type="EMBL" id="JAAOAN010000228">
    <property type="protein sequence ID" value="KAF5715315.1"/>
    <property type="molecule type" value="Genomic_DNA"/>
</dbReference>
<feature type="region of interest" description="Disordered" evidence="1">
    <location>
        <begin position="263"/>
        <end position="307"/>
    </location>
</feature>
<dbReference type="PANTHER" id="PTHR43459">
    <property type="entry name" value="ENOYL-COA HYDRATASE"/>
    <property type="match status" value="1"/>
</dbReference>
<sequence length="1363" mass="154593">MHLQDYKDKFKHVSFKREDGILQLTIHYQGGEAIWTPAEGGLHTELGHAFYAVAHDPENKVVILTGTGDAFLTRMDTAGIGPEMATTHFWHRIYQEGKDLLQNLLEIEVPMIAAVNGPVHIHSELPTLCDIVIASETASFADKPHFPGGTVPGDGVHVWWPMLLGPNRGRSFLLTGEEIPAAEAKTLGFVAEVMPKDEVVGRAWEVARSMAEKPDKVLRYTRIALTQHIKRRLLDDLGPVFETNLNHVLQAIAPVKPLSMDESLGSELGRKRRGRPRQYATPQDKTNANVEQRRAKRQKATSDKRAEQHAHFYNAGTLSLPPVSLQVDGGASVQRSDHRLESAAMLSEIGHHAPELDGPDFSHLLPPPTPPLEPYLPGGSPLGSDEVPGVPLLVSGHSERDTENLAAMAAVDTMETSPPADADHEYRVKCLGRQLVQHDQTQREHIGLAAYLESTADICPEVLSSTRIASPEDDLSGKMSSSDRRRVYCGLGSGGQAPHICLNEDERITHVAGVSFDVDSVTGFPSNLAIAKQGIRWSPTQMPVSDLQSDLHLCPRPVQYLDMPSSYDHSKYNATARGIETLAQRVHPVAREQQLKYYLPPESLGAVWASIQHAVQEPGFRHFRDITVLLQAKNLKVLTKDITWSQTMVRFRNYWTHAIDEEYVTGDFYFDVGKETCPQQASRATSIGDEGVFNGDNDNLACTPAGTLLYKRCCLQSYSHLAQNDVAAQEIEKQMFYSFSMLHDTGSLTVGTGQRSSRRKAGLLYSQFYPSVKEVFAAGNVYPFTNTAIETLALDKKLRRTWELVGGALSHQPAALMKAYLYTKLRCHFALLGSIKKSFGIREEHRVSNGLFNAIDTEFHDQQLQDEHFMAPANQNSPYYNFTTETVLRWLRWNINKFCVGFEMVYSLQDPHFVTWEHTRIMLMFLRCLQFSYSGGLIQKSGGCWQDLRLQPDSSQPNGLRRTEGLGFRHTMETYGYAWFLDKVDWETLTFKQPHAAFMMFNNPSMQAAYHARYRQVRDVRIDFIRVDKARQWMIEFSSVPDCLQLLEKYFQQLCLCAFRKDVFTYIKSVLHPDHVEAALAGEVPLCYDRVHDALAERHRPPQLAYGNRLAVKNIDVLFAWLWEWKDGHFERKGWKDKPYQLGSLAQPLPTSNINHHPSNGWELSPGYFTNSHMPYVVHPEQKLLRISQDELFGKLVSLREQNLASSPRNMTTQSVAVSEFSISTPDHLGNAEKWCTRRRMYVLKTFEESESPGECAAFLRKTLEQYELLQHHQRNLRRNRRNHASKRLEVESDSDPEGDDDSEATSDDESLGVKRQEQAKTVRNIGARMRELITQHRRKEMKWPGAYENLLREFHHRLQRVE</sequence>
<dbReference type="InterPro" id="IPR029045">
    <property type="entry name" value="ClpP/crotonase-like_dom_sf"/>
</dbReference>
<dbReference type="OrthoDB" id="5369347at2759"/>
<dbReference type="Gene3D" id="3.90.226.10">
    <property type="entry name" value="2-enoyl-CoA Hydratase, Chain A, domain 1"/>
    <property type="match status" value="1"/>
</dbReference>